<dbReference type="Gene3D" id="3.30.200.20">
    <property type="entry name" value="Phosphorylase Kinase, domain 1"/>
    <property type="match status" value="1"/>
</dbReference>
<dbReference type="InterPro" id="IPR008271">
    <property type="entry name" value="Ser/Thr_kinase_AS"/>
</dbReference>
<dbReference type="InterPro" id="IPR000719">
    <property type="entry name" value="Prot_kinase_dom"/>
</dbReference>
<proteinExistence type="predicted"/>
<dbReference type="AlphaFoldDB" id="A0A804ITH3"/>
<dbReference type="Proteomes" id="UP000012960">
    <property type="component" value="Unplaced"/>
</dbReference>
<dbReference type="InterPro" id="IPR001245">
    <property type="entry name" value="Ser-Thr/Tyr_kinase_cat_dom"/>
</dbReference>
<dbReference type="PROSITE" id="PS00108">
    <property type="entry name" value="PROTEIN_KINASE_ST"/>
    <property type="match status" value="1"/>
</dbReference>
<organism evidence="3 4">
    <name type="scientific">Musa acuminata subsp. malaccensis</name>
    <name type="common">Wild banana</name>
    <name type="synonym">Musa malaccensis</name>
    <dbReference type="NCBI Taxonomy" id="214687"/>
    <lineage>
        <taxon>Eukaryota</taxon>
        <taxon>Viridiplantae</taxon>
        <taxon>Streptophyta</taxon>
        <taxon>Embryophyta</taxon>
        <taxon>Tracheophyta</taxon>
        <taxon>Spermatophyta</taxon>
        <taxon>Magnoliopsida</taxon>
        <taxon>Liliopsida</taxon>
        <taxon>Zingiberales</taxon>
        <taxon>Musaceae</taxon>
        <taxon>Musa</taxon>
    </lineage>
</organism>
<dbReference type="Pfam" id="PF07714">
    <property type="entry name" value="PK_Tyr_Ser-Thr"/>
    <property type="match status" value="1"/>
</dbReference>
<dbReference type="EMBL" id="HG996469">
    <property type="protein sequence ID" value="CAG1843280.1"/>
    <property type="molecule type" value="Genomic_DNA"/>
</dbReference>
<protein>
    <submittedName>
        <fullName evidence="2">(wild Malaysian banana) hypothetical protein</fullName>
    </submittedName>
</protein>
<feature type="domain" description="Protein kinase" evidence="1">
    <location>
        <begin position="18"/>
        <end position="260"/>
    </location>
</feature>
<dbReference type="PANTHER" id="PTHR45631:SF204">
    <property type="entry name" value="OS01G0810800 PROTEIN"/>
    <property type="match status" value="1"/>
</dbReference>
<name>A0A804ITH3_MUSAM</name>
<dbReference type="SMART" id="SM00220">
    <property type="entry name" value="S_TKc"/>
    <property type="match status" value="1"/>
</dbReference>
<accession>A0A804ITH3</accession>
<dbReference type="SUPFAM" id="SSF56112">
    <property type="entry name" value="Protein kinase-like (PK-like)"/>
    <property type="match status" value="1"/>
</dbReference>
<dbReference type="Pfam" id="PF00069">
    <property type="entry name" value="Pkinase"/>
    <property type="match status" value="1"/>
</dbReference>
<evidence type="ECO:0000313" key="3">
    <source>
        <dbReference type="EnsemblPlants" id="Ma04_p24680.1"/>
    </source>
</evidence>
<dbReference type="Gramene" id="Ma04_t24680.1">
    <property type="protein sequence ID" value="Ma04_p24680.1"/>
    <property type="gene ID" value="Ma04_g24680"/>
</dbReference>
<dbReference type="Gene3D" id="1.10.510.10">
    <property type="entry name" value="Transferase(Phosphotransferase) domain 1"/>
    <property type="match status" value="1"/>
</dbReference>
<dbReference type="OMA" id="HETNCVC"/>
<reference evidence="3" key="2">
    <citation type="submission" date="2021-05" db="UniProtKB">
        <authorList>
            <consortium name="EnsemblPlants"/>
        </authorList>
    </citation>
    <scope>IDENTIFICATION</scope>
    <source>
        <strain evidence="3">subsp. malaccensis</strain>
    </source>
</reference>
<evidence type="ECO:0000259" key="1">
    <source>
        <dbReference type="PROSITE" id="PS50011"/>
    </source>
</evidence>
<evidence type="ECO:0000313" key="4">
    <source>
        <dbReference type="Proteomes" id="UP000012960"/>
    </source>
</evidence>
<dbReference type="InParanoid" id="A0A804ITH3"/>
<sequence>MQIDGCQFTYAQLAKITDTFVRIIDRGGFGIDYYGELENGTQVVVKLWLQSSPQGAMEFLAEVITQFFLGLSQRNLVSLIGYCNDGNYLVLVYEFMPRGSLQEHLKGKAGLHRGCKPTIIHRDVKSSNILLGEHLEAKRADFGLSKTFLNQYGTHVFTMRVVGTLGYVDPHFSFRKSSLSQRLDRGHIDEFIDEMPQGNHETNCVCKVVDLALGCTTFSGSQRLTVAEVVNQLKESIVTGDHCPQKRKPAEYKPDQCIRN</sequence>
<evidence type="ECO:0000313" key="2">
    <source>
        <dbReference type="EMBL" id="CAG1843280.1"/>
    </source>
</evidence>
<dbReference type="EnsemblPlants" id="Ma04_t24680.1">
    <property type="protein sequence ID" value="Ma04_p24680.1"/>
    <property type="gene ID" value="Ma04_g24680"/>
</dbReference>
<dbReference type="PANTHER" id="PTHR45631">
    <property type="entry name" value="OS07G0107800 PROTEIN-RELATED"/>
    <property type="match status" value="1"/>
</dbReference>
<gene>
    <name evidence="2" type="ORF">GSMUA_130750.1</name>
</gene>
<reference evidence="2" key="1">
    <citation type="submission" date="2021-03" db="EMBL/GenBank/DDBJ databases">
        <authorList>
            <consortium name="Genoscope - CEA"/>
            <person name="William W."/>
        </authorList>
    </citation>
    <scope>NUCLEOTIDE SEQUENCE</scope>
    <source>
        <strain evidence="2">Doubled-haploid Pahang</strain>
    </source>
</reference>
<keyword evidence="4" id="KW-1185">Reference proteome</keyword>
<dbReference type="InterPro" id="IPR011009">
    <property type="entry name" value="Kinase-like_dom_sf"/>
</dbReference>
<dbReference type="GO" id="GO:0005524">
    <property type="term" value="F:ATP binding"/>
    <property type="evidence" value="ECO:0007669"/>
    <property type="project" value="InterPro"/>
</dbReference>
<dbReference type="PROSITE" id="PS50011">
    <property type="entry name" value="PROTEIN_KINASE_DOM"/>
    <property type="match status" value="1"/>
</dbReference>
<dbReference type="GO" id="GO:0004672">
    <property type="term" value="F:protein kinase activity"/>
    <property type="evidence" value="ECO:0007669"/>
    <property type="project" value="InterPro"/>
</dbReference>